<dbReference type="PROSITE" id="PS00262">
    <property type="entry name" value="INSULIN"/>
    <property type="match status" value="1"/>
</dbReference>
<protein>
    <recommendedName>
        <fullName evidence="6">Domain of unknown function DB domain-containing protein</fullName>
    </recommendedName>
</protein>
<dbReference type="AlphaFoldDB" id="A0AA39LE60"/>
<keyword evidence="2 3" id="KW-0732">Signal</keyword>
<comment type="similarity">
    <text evidence="1">Belongs to the insulin family.</text>
</comment>
<dbReference type="InterPro" id="IPR036438">
    <property type="entry name" value="Insulin-like_sf"/>
</dbReference>
<dbReference type="EMBL" id="JAUCMV010000005">
    <property type="protein sequence ID" value="KAK0393963.1"/>
    <property type="molecule type" value="Genomic_DNA"/>
</dbReference>
<gene>
    <name evidence="4" type="ORF">QR680_000492</name>
</gene>
<keyword evidence="5" id="KW-1185">Reference proteome</keyword>
<dbReference type="SUPFAM" id="SSF56994">
    <property type="entry name" value="Insulin-like"/>
    <property type="match status" value="1"/>
</dbReference>
<feature type="chain" id="PRO_5041245363" description="Domain of unknown function DB domain-containing protein" evidence="3">
    <location>
        <begin position="19"/>
        <end position="266"/>
    </location>
</feature>
<proteinExistence type="inferred from homology"/>
<sequence>MKFAILISAVVLTSFVETRYRREDPIECASNLRDKMKSLCKHESDMFACFSDFSIEPDRFIENATAVCCYQHREQCTPSFLLDFCCTGTDCAKKCTQNSAASNFLGSFPPAQRNAKFQELIRVVKSPAWPILARFCVPQSYLQQEVLADSKENMSMMLMTVLLVLLAPLTAQCKYDRVCGRNLTNLSVELCTYPGMSHPCYRPFHIQDVTMSRRDFMGDICCRRHCSKKFLKSFCCFEQSCLESCYEEFRPRNFKFNDDSLEYDDK</sequence>
<comment type="caution">
    <text evidence="4">The sequence shown here is derived from an EMBL/GenBank/DDBJ whole genome shotgun (WGS) entry which is preliminary data.</text>
</comment>
<dbReference type="Proteomes" id="UP001175271">
    <property type="component" value="Unassembled WGS sequence"/>
</dbReference>
<accession>A0AA39LE60</accession>
<evidence type="ECO:0000256" key="2">
    <source>
        <dbReference type="ARBA" id="ARBA00022729"/>
    </source>
</evidence>
<evidence type="ECO:0000313" key="5">
    <source>
        <dbReference type="Proteomes" id="UP001175271"/>
    </source>
</evidence>
<evidence type="ECO:0008006" key="6">
    <source>
        <dbReference type="Google" id="ProtNLM"/>
    </source>
</evidence>
<reference evidence="4" key="1">
    <citation type="submission" date="2023-06" db="EMBL/GenBank/DDBJ databases">
        <title>Genomic analysis of the entomopathogenic nematode Steinernema hermaphroditum.</title>
        <authorList>
            <person name="Schwarz E.M."/>
            <person name="Heppert J.K."/>
            <person name="Baniya A."/>
            <person name="Schwartz H.T."/>
            <person name="Tan C.-H."/>
            <person name="Antoshechkin I."/>
            <person name="Sternberg P.W."/>
            <person name="Goodrich-Blair H."/>
            <person name="Dillman A.R."/>
        </authorList>
    </citation>
    <scope>NUCLEOTIDE SEQUENCE</scope>
    <source>
        <strain evidence="4">PS9179</strain>
        <tissue evidence="4">Whole animal</tissue>
    </source>
</reference>
<name>A0AA39LE60_9BILA</name>
<evidence type="ECO:0000256" key="1">
    <source>
        <dbReference type="ARBA" id="ARBA00009034"/>
    </source>
</evidence>
<organism evidence="4 5">
    <name type="scientific">Steinernema hermaphroditum</name>
    <dbReference type="NCBI Taxonomy" id="289476"/>
    <lineage>
        <taxon>Eukaryota</taxon>
        <taxon>Metazoa</taxon>
        <taxon>Ecdysozoa</taxon>
        <taxon>Nematoda</taxon>
        <taxon>Chromadorea</taxon>
        <taxon>Rhabditida</taxon>
        <taxon>Tylenchina</taxon>
        <taxon>Panagrolaimomorpha</taxon>
        <taxon>Strongyloidoidea</taxon>
        <taxon>Steinernematidae</taxon>
        <taxon>Steinernema</taxon>
    </lineage>
</organism>
<evidence type="ECO:0000256" key="3">
    <source>
        <dbReference type="SAM" id="SignalP"/>
    </source>
</evidence>
<evidence type="ECO:0000313" key="4">
    <source>
        <dbReference type="EMBL" id="KAK0393963.1"/>
    </source>
</evidence>
<dbReference type="InterPro" id="IPR022353">
    <property type="entry name" value="Insulin_CS"/>
</dbReference>
<feature type="signal peptide" evidence="3">
    <location>
        <begin position="1"/>
        <end position="18"/>
    </location>
</feature>